<evidence type="ECO:0000313" key="1">
    <source>
        <dbReference type="EMBL" id="KEF50905.1"/>
    </source>
</evidence>
<evidence type="ECO:0000313" key="2">
    <source>
        <dbReference type="Proteomes" id="UP000027920"/>
    </source>
</evidence>
<dbReference type="GeneID" id="25287934"/>
<dbReference type="STRING" id="1182545.A0A072P5L5"/>
<accession>A0A072P5L5</accession>
<reference evidence="1 2" key="1">
    <citation type="submission" date="2013-03" db="EMBL/GenBank/DDBJ databases">
        <title>The Genome Sequence of Exophiala aquamarina CBS 119918.</title>
        <authorList>
            <consortium name="The Broad Institute Genomics Platform"/>
            <person name="Cuomo C."/>
            <person name="de Hoog S."/>
            <person name="Gorbushina A."/>
            <person name="Walker B."/>
            <person name="Young S.K."/>
            <person name="Zeng Q."/>
            <person name="Gargeya S."/>
            <person name="Fitzgerald M."/>
            <person name="Haas B."/>
            <person name="Abouelleil A."/>
            <person name="Allen A.W."/>
            <person name="Alvarado L."/>
            <person name="Arachchi H.M."/>
            <person name="Berlin A.M."/>
            <person name="Chapman S.B."/>
            <person name="Gainer-Dewar J."/>
            <person name="Goldberg J."/>
            <person name="Griggs A."/>
            <person name="Gujja S."/>
            <person name="Hansen M."/>
            <person name="Howarth C."/>
            <person name="Imamovic A."/>
            <person name="Ireland A."/>
            <person name="Larimer J."/>
            <person name="McCowan C."/>
            <person name="Murphy C."/>
            <person name="Pearson M."/>
            <person name="Poon T.W."/>
            <person name="Priest M."/>
            <person name="Roberts A."/>
            <person name="Saif S."/>
            <person name="Shea T."/>
            <person name="Sisk P."/>
            <person name="Sykes S."/>
            <person name="Wortman J."/>
            <person name="Nusbaum C."/>
            <person name="Birren B."/>
        </authorList>
    </citation>
    <scope>NUCLEOTIDE SEQUENCE [LARGE SCALE GENOMIC DNA]</scope>
    <source>
        <strain evidence="1 2">CBS 119918</strain>
    </source>
</reference>
<dbReference type="EMBL" id="AMGV01000047">
    <property type="protein sequence ID" value="KEF50905.1"/>
    <property type="molecule type" value="Genomic_DNA"/>
</dbReference>
<dbReference type="VEuPathDB" id="FungiDB:A1O9_13043"/>
<protein>
    <submittedName>
        <fullName evidence="1">Uncharacterized protein</fullName>
    </submittedName>
</protein>
<gene>
    <name evidence="1" type="ORF">A1O9_13043</name>
</gene>
<dbReference type="HOGENOM" id="CLU_888608_0_0_1"/>
<dbReference type="AlphaFoldDB" id="A0A072P5L5"/>
<name>A0A072P5L5_9EURO</name>
<dbReference type="RefSeq" id="XP_013253495.1">
    <property type="nucleotide sequence ID" value="XM_013398041.1"/>
</dbReference>
<dbReference type="Proteomes" id="UP000027920">
    <property type="component" value="Unassembled WGS sequence"/>
</dbReference>
<organism evidence="1 2">
    <name type="scientific">Exophiala aquamarina CBS 119918</name>
    <dbReference type="NCBI Taxonomy" id="1182545"/>
    <lineage>
        <taxon>Eukaryota</taxon>
        <taxon>Fungi</taxon>
        <taxon>Dikarya</taxon>
        <taxon>Ascomycota</taxon>
        <taxon>Pezizomycotina</taxon>
        <taxon>Eurotiomycetes</taxon>
        <taxon>Chaetothyriomycetidae</taxon>
        <taxon>Chaetothyriales</taxon>
        <taxon>Herpotrichiellaceae</taxon>
        <taxon>Exophiala</taxon>
    </lineage>
</organism>
<keyword evidence="2" id="KW-1185">Reference proteome</keyword>
<dbReference type="OrthoDB" id="4156853at2759"/>
<comment type="caution">
    <text evidence="1">The sequence shown here is derived from an EMBL/GenBank/DDBJ whole genome shotgun (WGS) entry which is preliminary data.</text>
</comment>
<sequence length="313" mass="34280">MRVIALLSCHYNSASLRLFAPLLADAHLVDAVPQPFTSLFHSGLSPPDIFSRFTAALKTWFNYWLTVPVCSYFYLPQPASSQLIHASRNLVEWVRLCGPTAVKFSSTGTESPSLSQKEVTTPLQPLPSFIGVLPCPELVAPKPSASASDSSCYAQAILDMLRAEVIAQPQLRVDALGIAEAMAVRFESAKKEMAAAQGGVWENDMWDAAAQQMWIKKARVEKWCESAAVAAIDRESQPLVIPLDHGEATPAWWSSDKFESQDGQDNWQWASDAFDGMDCDAAFLEISGDWSTDKCGSGTETVVKRFGVWAIDA</sequence>
<proteinExistence type="predicted"/>